<reference evidence="3 4" key="1">
    <citation type="submission" date="2018-04" db="EMBL/GenBank/DDBJ databases">
        <title>The genome sequence of Caulobacter sp. 736.</title>
        <authorList>
            <person name="Gao J."/>
            <person name="Sun J."/>
        </authorList>
    </citation>
    <scope>NUCLEOTIDE SEQUENCE [LARGE SCALE GENOMIC DNA]</scope>
    <source>
        <strain evidence="3 4">736</strain>
    </source>
</reference>
<evidence type="ECO:0000313" key="4">
    <source>
        <dbReference type="Proteomes" id="UP000244913"/>
    </source>
</evidence>
<feature type="region of interest" description="Disordered" evidence="1">
    <location>
        <begin position="157"/>
        <end position="176"/>
    </location>
</feature>
<keyword evidence="2" id="KW-0732">Signal</keyword>
<comment type="caution">
    <text evidence="3">The sequence shown here is derived from an EMBL/GenBank/DDBJ whole genome shotgun (WGS) entry which is preliminary data.</text>
</comment>
<organism evidence="3 4">
    <name type="scientific">Caulobacter radicis</name>
    <dbReference type="NCBI Taxonomy" id="2172650"/>
    <lineage>
        <taxon>Bacteria</taxon>
        <taxon>Pseudomonadati</taxon>
        <taxon>Pseudomonadota</taxon>
        <taxon>Alphaproteobacteria</taxon>
        <taxon>Caulobacterales</taxon>
        <taxon>Caulobacteraceae</taxon>
        <taxon>Caulobacter</taxon>
    </lineage>
</organism>
<feature type="signal peptide" evidence="2">
    <location>
        <begin position="1"/>
        <end position="27"/>
    </location>
</feature>
<protein>
    <submittedName>
        <fullName evidence="3">Uncharacterized protein</fullName>
    </submittedName>
</protein>
<gene>
    <name evidence="3" type="ORF">DDF65_01925</name>
</gene>
<evidence type="ECO:0000256" key="2">
    <source>
        <dbReference type="SAM" id="SignalP"/>
    </source>
</evidence>
<accession>A0A2T9JXN3</accession>
<keyword evidence="4" id="KW-1185">Reference proteome</keyword>
<proteinExistence type="predicted"/>
<sequence>MTSTALSRRALLALAAPLMLCAAPAFAFASGKEKKKEGGEGEKEKEDPVIKLGSMALPIVAEGRLINYIFVELSLTLPPTGDVTAFAGKEPLLRDALVRAAHKQPLNKPGSYVLLDEGKVKAIVMREAVVLVGKGKVAAVTIGKQTPRNFVPFPKAAPKAAAKPASPPVDSAPIIP</sequence>
<dbReference type="Proteomes" id="UP000244913">
    <property type="component" value="Unassembled WGS sequence"/>
</dbReference>
<name>A0A2T9JXN3_9CAUL</name>
<dbReference type="EMBL" id="QDKP01000010">
    <property type="protein sequence ID" value="PVM88291.1"/>
    <property type="molecule type" value="Genomic_DNA"/>
</dbReference>
<evidence type="ECO:0000313" key="3">
    <source>
        <dbReference type="EMBL" id="PVM88291.1"/>
    </source>
</evidence>
<dbReference type="RefSeq" id="WP_116564214.1">
    <property type="nucleotide sequence ID" value="NZ_QDKP01000010.1"/>
</dbReference>
<dbReference type="AlphaFoldDB" id="A0A2T9JXN3"/>
<evidence type="ECO:0000256" key="1">
    <source>
        <dbReference type="SAM" id="MobiDB-lite"/>
    </source>
</evidence>
<feature type="chain" id="PRO_5015500482" evidence="2">
    <location>
        <begin position="28"/>
        <end position="176"/>
    </location>
</feature>